<dbReference type="CDD" id="cd16440">
    <property type="entry name" value="beta_Kdo_transferase_KpsC_1"/>
    <property type="match status" value="1"/>
</dbReference>
<dbReference type="InterPro" id="IPR043148">
    <property type="entry name" value="TagF_C"/>
</dbReference>
<evidence type="ECO:0000313" key="1">
    <source>
        <dbReference type="EMBL" id="MDP5137503.1"/>
    </source>
</evidence>
<reference evidence="1 2" key="1">
    <citation type="submission" date="2022-11" db="EMBL/GenBank/DDBJ databases">
        <title>Viruses from the air-sea interface of a natural surface slick.</title>
        <authorList>
            <person name="Rahlff J."/>
            <person name="Holmfeldt K."/>
        </authorList>
    </citation>
    <scope>NUCLEOTIDE SEQUENCE [LARGE SCALE GENOMIC DNA]</scope>
    <source>
        <strain evidence="1 2">SMS4</strain>
    </source>
</reference>
<dbReference type="Gene3D" id="3.40.50.12580">
    <property type="match status" value="1"/>
</dbReference>
<sequence>MAQYPTKYLTVSKVLAGIPNLDVMLAADIQFRPHWFALKCFVNASAVLAWGQKPSALLAEKVAQRLQLPLVRIEDGFLRSKLLGFQSPPLSISIDDVGCYYDARYPSRLEQLIKLPASIEQLSEAKDIITRWQQFEVSKYNVSKRVEVVSEKPFVLVIDQTYGDASITCGLASEHSFEQMLSDAISRFPDHLIVVKTHPDVEVGHKKGHFDKHSNYTANICWLTSDIHVSSLLKHADVVYTVTSQVGFEALIWGKPVYCFGMPFYAGWGLTTDILKPVTSRERVTLQQLVYATLVRYCNYIDPGTGDIGNVFSLIAYCGLNPVGNCKKELLFLSASSKL</sequence>
<dbReference type="EMBL" id="JAPJDZ010000052">
    <property type="protein sequence ID" value="MDP5137503.1"/>
    <property type="molecule type" value="Genomic_DNA"/>
</dbReference>
<name>A0ABT9I2A1_9GAMM</name>
<keyword evidence="2" id="KW-1185">Reference proteome</keyword>
<dbReference type="Pfam" id="PF05159">
    <property type="entry name" value="Capsule_synth"/>
    <property type="match status" value="2"/>
</dbReference>
<dbReference type="InterPro" id="IPR007833">
    <property type="entry name" value="Capsule_polysaccharide_synth"/>
</dbReference>
<proteinExistence type="predicted"/>
<dbReference type="RefSeq" id="WP_305976834.1">
    <property type="nucleotide sequence ID" value="NZ_JAPJDZ010000052.1"/>
</dbReference>
<dbReference type="Proteomes" id="UP001231109">
    <property type="component" value="Unassembled WGS sequence"/>
</dbReference>
<gene>
    <name evidence="1" type="ORF">ORJ04_16220</name>
</gene>
<accession>A0ABT9I2A1</accession>
<evidence type="ECO:0000313" key="2">
    <source>
        <dbReference type="Proteomes" id="UP001231109"/>
    </source>
</evidence>
<comment type="caution">
    <text evidence="1">The sequence shown here is derived from an EMBL/GenBank/DDBJ whole genome shotgun (WGS) entry which is preliminary data.</text>
</comment>
<dbReference type="SUPFAM" id="SSF53756">
    <property type="entry name" value="UDP-Glycosyltransferase/glycogen phosphorylase"/>
    <property type="match status" value="1"/>
</dbReference>
<evidence type="ECO:0008006" key="3">
    <source>
        <dbReference type="Google" id="ProtNLM"/>
    </source>
</evidence>
<protein>
    <recommendedName>
        <fullName evidence="3">Capsular polysaccharide export system protein KpsC</fullName>
    </recommendedName>
</protein>
<organism evidence="1 2">
    <name type="scientific">Rheinheimera baltica</name>
    <dbReference type="NCBI Taxonomy" id="67576"/>
    <lineage>
        <taxon>Bacteria</taxon>
        <taxon>Pseudomonadati</taxon>
        <taxon>Pseudomonadota</taxon>
        <taxon>Gammaproteobacteria</taxon>
        <taxon>Chromatiales</taxon>
        <taxon>Chromatiaceae</taxon>
        <taxon>Rheinheimera</taxon>
    </lineage>
</organism>